<proteinExistence type="predicted"/>
<dbReference type="EMBL" id="FNXT01000132">
    <property type="protein sequence ID" value="SZX61261.1"/>
    <property type="molecule type" value="Genomic_DNA"/>
</dbReference>
<dbReference type="AlphaFoldDB" id="A0A383V7W6"/>
<name>A0A383V7W6_TETOB</name>
<evidence type="ECO:0000313" key="2">
    <source>
        <dbReference type="EMBL" id="SZX61261.1"/>
    </source>
</evidence>
<accession>A0A383V7W6</accession>
<protein>
    <submittedName>
        <fullName evidence="2">Uncharacterized protein</fullName>
    </submittedName>
</protein>
<evidence type="ECO:0000313" key="3">
    <source>
        <dbReference type="Proteomes" id="UP000256970"/>
    </source>
</evidence>
<reference evidence="2 3" key="1">
    <citation type="submission" date="2016-10" db="EMBL/GenBank/DDBJ databases">
        <authorList>
            <person name="Cai Z."/>
        </authorList>
    </citation>
    <scope>NUCLEOTIDE SEQUENCE [LARGE SCALE GENOMIC DNA]</scope>
</reference>
<gene>
    <name evidence="2" type="ORF">BQ4739_LOCUS1774</name>
</gene>
<keyword evidence="3" id="KW-1185">Reference proteome</keyword>
<feature type="region of interest" description="Disordered" evidence="1">
    <location>
        <begin position="38"/>
        <end position="81"/>
    </location>
</feature>
<evidence type="ECO:0000256" key="1">
    <source>
        <dbReference type="SAM" id="MobiDB-lite"/>
    </source>
</evidence>
<organism evidence="2 3">
    <name type="scientific">Tetradesmus obliquus</name>
    <name type="common">Green alga</name>
    <name type="synonym">Acutodesmus obliquus</name>
    <dbReference type="NCBI Taxonomy" id="3088"/>
    <lineage>
        <taxon>Eukaryota</taxon>
        <taxon>Viridiplantae</taxon>
        <taxon>Chlorophyta</taxon>
        <taxon>core chlorophytes</taxon>
        <taxon>Chlorophyceae</taxon>
        <taxon>CS clade</taxon>
        <taxon>Sphaeropleales</taxon>
        <taxon>Scenedesmaceae</taxon>
        <taxon>Tetradesmus</taxon>
    </lineage>
</organism>
<feature type="compositionally biased region" description="Low complexity" evidence="1">
    <location>
        <begin position="62"/>
        <end position="73"/>
    </location>
</feature>
<sequence length="196" mass="21178">MLYVAQQEMGMGVVWADPDEEEEELEDVLDDLEDVWMRNPAPPEWAEATGLLQDAAASTTNGSSGSSSSSSSSTVQDPARSIPTMSWQQLQQLLQEQQQQQLVVLQVATGDDEAPARPLPEPLPWADAASQQQLGGLLVQHASLQLQQLDRQAAAAWQQGSTVAVVDTGHHSCLAAAIRLSAVYRLPSVVLLQLEQ</sequence>
<dbReference type="Proteomes" id="UP000256970">
    <property type="component" value="Unassembled WGS sequence"/>
</dbReference>